<gene>
    <name evidence="3" type="ORF">KJI95_10345</name>
</gene>
<dbReference type="EMBL" id="JAHEPS010000003">
    <property type="protein sequence ID" value="MBT1444922.1"/>
    <property type="molecule type" value="Genomic_DNA"/>
</dbReference>
<organism evidence="3 4">
    <name type="scientific">Shewanella jiangmenensis</name>
    <dbReference type="NCBI Taxonomy" id="2837387"/>
    <lineage>
        <taxon>Bacteria</taxon>
        <taxon>Pseudomonadati</taxon>
        <taxon>Pseudomonadota</taxon>
        <taxon>Gammaproteobacteria</taxon>
        <taxon>Alteromonadales</taxon>
        <taxon>Shewanellaceae</taxon>
        <taxon>Shewanella</taxon>
    </lineage>
</organism>
<feature type="chain" id="PRO_5045838790" evidence="1">
    <location>
        <begin position="19"/>
        <end position="183"/>
    </location>
</feature>
<name>A0ABS5V392_9GAMM</name>
<dbReference type="Proteomes" id="UP001195903">
    <property type="component" value="Unassembled WGS sequence"/>
</dbReference>
<proteinExistence type="predicted"/>
<dbReference type="InterPro" id="IPR036298">
    <property type="entry name" value="Chalcone_isomerase_sf"/>
</dbReference>
<dbReference type="InterPro" id="IPR016087">
    <property type="entry name" value="Chalcone_isomerase"/>
</dbReference>
<protein>
    <submittedName>
        <fullName evidence="3">Chalcone isomerase family protein</fullName>
    </submittedName>
</protein>
<keyword evidence="3" id="KW-0413">Isomerase</keyword>
<comment type="caution">
    <text evidence="3">The sequence shown here is derived from an EMBL/GenBank/DDBJ whole genome shotgun (WGS) entry which is preliminary data.</text>
</comment>
<keyword evidence="4" id="KW-1185">Reference proteome</keyword>
<reference evidence="3 4" key="1">
    <citation type="submission" date="2021-05" db="EMBL/GenBank/DDBJ databases">
        <title>Shewanella sp. JM162201.</title>
        <authorList>
            <person name="Xu S."/>
            <person name="Li A."/>
        </authorList>
    </citation>
    <scope>NUCLEOTIDE SEQUENCE [LARGE SCALE GENOMIC DNA]</scope>
    <source>
        <strain evidence="3 4">JM162201</strain>
    </source>
</reference>
<keyword evidence="1" id="KW-0732">Signal</keyword>
<feature type="signal peptide" evidence="1">
    <location>
        <begin position="1"/>
        <end position="18"/>
    </location>
</feature>
<evidence type="ECO:0000256" key="1">
    <source>
        <dbReference type="SAM" id="SignalP"/>
    </source>
</evidence>
<evidence type="ECO:0000313" key="3">
    <source>
        <dbReference type="EMBL" id="MBT1444922.1"/>
    </source>
</evidence>
<dbReference type="GO" id="GO:0016853">
    <property type="term" value="F:isomerase activity"/>
    <property type="evidence" value="ECO:0007669"/>
    <property type="project" value="UniProtKB-KW"/>
</dbReference>
<dbReference type="SUPFAM" id="SSF54626">
    <property type="entry name" value="Chalcone isomerase"/>
    <property type="match status" value="1"/>
</dbReference>
<dbReference type="RefSeq" id="WP_214507115.1">
    <property type="nucleotide sequence ID" value="NZ_JAHEPS010000003.1"/>
</dbReference>
<dbReference type="InterPro" id="IPR016088">
    <property type="entry name" value="Chalcone_isomerase_3-sand"/>
</dbReference>
<dbReference type="Gene3D" id="3.50.70.10">
    <property type="match status" value="1"/>
</dbReference>
<feature type="domain" description="Chalcone isomerase" evidence="2">
    <location>
        <begin position="18"/>
        <end position="182"/>
    </location>
</feature>
<dbReference type="Pfam" id="PF16036">
    <property type="entry name" value="Chalcone_3"/>
    <property type="match status" value="1"/>
</dbReference>
<sequence length="183" mass="19542">MKYLLTFALAGLCFFASAKEVAGVDVPDNLSLNEQTYVLNGAGVRDKFFMDLYVGSLYLPAKANSLDAVLSQSSAIVRLDILSDLITSEKMRSAITEGFDAATAGKQDDAMKANIAAFMALFDSEIKPGDRFVLLASDAGVTAYKNDVAQPQIGDKAFAAALISIWLGDKPAQKSLKSQMLGK</sequence>
<evidence type="ECO:0000259" key="2">
    <source>
        <dbReference type="Pfam" id="PF16036"/>
    </source>
</evidence>
<accession>A0ABS5V392</accession>
<evidence type="ECO:0000313" key="4">
    <source>
        <dbReference type="Proteomes" id="UP001195903"/>
    </source>
</evidence>